<dbReference type="RefSeq" id="WP_161106493.1">
    <property type="nucleotide sequence ID" value="NZ_JBHLYI010000019.1"/>
</dbReference>
<gene>
    <name evidence="4" type="ORF">GQ466_30245</name>
</gene>
<proteinExistence type="inferred from homology"/>
<dbReference type="PANTHER" id="PTHR24320:SF148">
    <property type="entry name" value="NAD(P)-BINDING ROSSMANN-FOLD SUPERFAMILY PROTEIN"/>
    <property type="match status" value="1"/>
</dbReference>
<keyword evidence="5" id="KW-1185">Reference proteome</keyword>
<comment type="similarity">
    <text evidence="1">Belongs to the short-chain dehydrogenases/reductases (SDR) family.</text>
</comment>
<dbReference type="InterPro" id="IPR002347">
    <property type="entry name" value="SDR_fam"/>
</dbReference>
<sequence length="316" mass="32546">MEDLVTTPFDATTTAAEVLEGVDLRGRRAVVTGGSSGLGAETARALAGAGAEVTLAVRDPAAGDRAAAEIAASTGTRPRVAPLDLADRASVAAFVAAWDGPLHVLVCNAGVMAPPETRTPEGWELQFATNHLGHFALATGLHPALAAAGDARVVVVSSVGHLNADVDFDDLAYEHGPYDPWSAYGRSKTANVLFAVEAARRWAGDGIAVNALNPGRITATNLSRHIGDVSAAPASFGPRSTDVSWKTVEQGAATSVLLAGSPLADGVTGRYFEDCAEAGPHREGVRRGVAGYALDPARAARLWRDSLALLGARVTE</sequence>
<dbReference type="AlphaFoldDB" id="A0A6I4WKR3"/>
<dbReference type="GO" id="GO:0016491">
    <property type="term" value="F:oxidoreductase activity"/>
    <property type="evidence" value="ECO:0007669"/>
    <property type="project" value="UniProtKB-KW"/>
</dbReference>
<name>A0A6I4WKR3_9ACTN</name>
<evidence type="ECO:0000256" key="1">
    <source>
        <dbReference type="ARBA" id="ARBA00006484"/>
    </source>
</evidence>
<organism evidence="4 5">
    <name type="scientific">Actinomadura rayongensis</name>
    <dbReference type="NCBI Taxonomy" id="1429076"/>
    <lineage>
        <taxon>Bacteria</taxon>
        <taxon>Bacillati</taxon>
        <taxon>Actinomycetota</taxon>
        <taxon>Actinomycetes</taxon>
        <taxon>Streptosporangiales</taxon>
        <taxon>Thermomonosporaceae</taxon>
        <taxon>Actinomadura</taxon>
    </lineage>
</organism>
<evidence type="ECO:0000313" key="4">
    <source>
        <dbReference type="EMBL" id="MXQ68306.1"/>
    </source>
</evidence>
<evidence type="ECO:0000256" key="3">
    <source>
        <dbReference type="ARBA" id="ARBA00071493"/>
    </source>
</evidence>
<dbReference type="FunFam" id="3.40.50.720:FF:000594">
    <property type="entry name" value="Short-chain oxidoreductase"/>
    <property type="match status" value="1"/>
</dbReference>
<protein>
    <recommendedName>
        <fullName evidence="3">Probable oxidoreductase</fullName>
    </recommendedName>
</protein>
<dbReference type="EMBL" id="WUTW01000012">
    <property type="protein sequence ID" value="MXQ68306.1"/>
    <property type="molecule type" value="Genomic_DNA"/>
</dbReference>
<dbReference type="PANTHER" id="PTHR24320">
    <property type="entry name" value="RETINOL DEHYDROGENASE"/>
    <property type="match status" value="1"/>
</dbReference>
<dbReference type="CDD" id="cd05327">
    <property type="entry name" value="retinol-DH_like_SDR_c_like"/>
    <property type="match status" value="1"/>
</dbReference>
<keyword evidence="2" id="KW-0560">Oxidoreductase</keyword>
<dbReference type="Proteomes" id="UP000431901">
    <property type="component" value="Unassembled WGS sequence"/>
</dbReference>
<accession>A0A6I4WKR3</accession>
<dbReference type="PRINTS" id="PR00081">
    <property type="entry name" value="GDHRDH"/>
</dbReference>
<evidence type="ECO:0000313" key="5">
    <source>
        <dbReference type="Proteomes" id="UP000431901"/>
    </source>
</evidence>
<evidence type="ECO:0000256" key="2">
    <source>
        <dbReference type="ARBA" id="ARBA00023002"/>
    </source>
</evidence>
<comment type="caution">
    <text evidence="4">The sequence shown here is derived from an EMBL/GenBank/DDBJ whole genome shotgun (WGS) entry which is preliminary data.</text>
</comment>
<dbReference type="Pfam" id="PF00106">
    <property type="entry name" value="adh_short"/>
    <property type="match status" value="1"/>
</dbReference>
<dbReference type="Gene3D" id="3.40.50.720">
    <property type="entry name" value="NAD(P)-binding Rossmann-like Domain"/>
    <property type="match status" value="1"/>
</dbReference>
<dbReference type="InterPro" id="IPR036291">
    <property type="entry name" value="NAD(P)-bd_dom_sf"/>
</dbReference>
<reference evidence="4 5" key="1">
    <citation type="submission" date="2019-12" db="EMBL/GenBank/DDBJ databases">
        <title>Nocardia macrotermitis sp. nov. and Nocardia aurantia sp. nov., isolated from the gut of the fungus growing-termite Macrotermes natalensis.</title>
        <authorList>
            <person name="Christine B."/>
            <person name="Rene B."/>
        </authorList>
    </citation>
    <scope>NUCLEOTIDE SEQUENCE [LARGE SCALE GENOMIC DNA]</scope>
    <source>
        <strain evidence="4 5">DSM 102126</strain>
    </source>
</reference>
<dbReference type="OrthoDB" id="4577644at2"/>
<dbReference type="SUPFAM" id="SSF51735">
    <property type="entry name" value="NAD(P)-binding Rossmann-fold domains"/>
    <property type="match status" value="1"/>
</dbReference>